<dbReference type="InterPro" id="IPR018530">
    <property type="entry name" value="SiaC"/>
</dbReference>
<gene>
    <name evidence="2" type="ORF">NH26_05700</name>
</gene>
<keyword evidence="3" id="KW-1185">Reference proteome</keyword>
<sequence>MEKLFIKKKEFVPEVNFDPSKGLLEVSGQSYHEYTAEFFEPLFNWVSNYLKQSGQNITLNYKMTYFNTASSKSFFRIIEMLQAYEEAGKGKAIVNWYYKKDDEDMLETGEDFISDSGWKNINLIAY</sequence>
<evidence type="ECO:0000313" key="3">
    <source>
        <dbReference type="Proteomes" id="UP000179797"/>
    </source>
</evidence>
<evidence type="ECO:0000313" key="2">
    <source>
        <dbReference type="EMBL" id="OHX65881.1"/>
    </source>
</evidence>
<evidence type="ECO:0000259" key="1">
    <source>
        <dbReference type="Pfam" id="PF09345"/>
    </source>
</evidence>
<accession>A0A1S1YXZ7</accession>
<feature type="domain" description="SiaC family regulatory phosphoprotein" evidence="1">
    <location>
        <begin position="6"/>
        <end position="125"/>
    </location>
</feature>
<protein>
    <recommendedName>
        <fullName evidence="1">SiaC family regulatory phosphoprotein domain-containing protein</fullName>
    </recommendedName>
</protein>
<proteinExistence type="predicted"/>
<name>A0A1S1YXZ7_FLAPC</name>
<dbReference type="STRING" id="915059.NH26_05700"/>
<dbReference type="AlphaFoldDB" id="A0A1S1YXZ7"/>
<reference evidence="2 3" key="1">
    <citation type="journal article" date="2012" name="Int. J. Syst. Evol. Microbiol.">
        <title>Flammeovirga pacifica sp. nov., isolated from deep-sea sediment.</title>
        <authorList>
            <person name="Xu H."/>
            <person name="Fu Y."/>
            <person name="Yang N."/>
            <person name="Ding Z."/>
            <person name="Lai Q."/>
            <person name="Zeng R."/>
        </authorList>
    </citation>
    <scope>NUCLEOTIDE SEQUENCE [LARGE SCALE GENOMIC DNA]</scope>
    <source>
        <strain evidence="3">DSM 24597 / LMG 26175 / WPAGA1</strain>
    </source>
</reference>
<dbReference type="Proteomes" id="UP000179797">
    <property type="component" value="Unassembled WGS sequence"/>
</dbReference>
<dbReference type="OrthoDB" id="5297629at2"/>
<dbReference type="RefSeq" id="WP_044219138.1">
    <property type="nucleotide sequence ID" value="NZ_JRYR02000001.1"/>
</dbReference>
<dbReference type="Pfam" id="PF09345">
    <property type="entry name" value="SiaC"/>
    <property type="match status" value="1"/>
</dbReference>
<comment type="caution">
    <text evidence="2">The sequence shown here is derived from an EMBL/GenBank/DDBJ whole genome shotgun (WGS) entry which is preliminary data.</text>
</comment>
<organism evidence="2 3">
    <name type="scientific">Flammeovirga pacifica</name>
    <dbReference type="NCBI Taxonomy" id="915059"/>
    <lineage>
        <taxon>Bacteria</taxon>
        <taxon>Pseudomonadati</taxon>
        <taxon>Bacteroidota</taxon>
        <taxon>Cytophagia</taxon>
        <taxon>Cytophagales</taxon>
        <taxon>Flammeovirgaceae</taxon>
        <taxon>Flammeovirga</taxon>
    </lineage>
</organism>
<dbReference type="EMBL" id="JRYR02000001">
    <property type="protein sequence ID" value="OHX65881.1"/>
    <property type="molecule type" value="Genomic_DNA"/>
</dbReference>